<dbReference type="NCBIfam" id="NF001638">
    <property type="entry name" value="PRK00418.1"/>
    <property type="match status" value="1"/>
</dbReference>
<keyword evidence="2 3" id="KW-0862">Zinc</keyword>
<evidence type="ECO:0000313" key="5">
    <source>
        <dbReference type="Proteomes" id="UP001202831"/>
    </source>
</evidence>
<comment type="function">
    <text evidence="3">Inhibits all the catalytic activities of DNA gyrase by preventing its interaction with DNA. Acts by binding directly to the C-terminal domain of GyrB, which probably disrupts DNA binding by the gyrase.</text>
</comment>
<proteinExistence type="inferred from homology"/>
<dbReference type="Pfam" id="PF03884">
    <property type="entry name" value="YacG"/>
    <property type="match status" value="1"/>
</dbReference>
<evidence type="ECO:0000256" key="1">
    <source>
        <dbReference type="ARBA" id="ARBA00022723"/>
    </source>
</evidence>
<dbReference type="PANTHER" id="PTHR36150:SF1">
    <property type="entry name" value="DNA GYRASE INHIBITOR YACG"/>
    <property type="match status" value="1"/>
</dbReference>
<keyword evidence="5" id="KW-1185">Reference proteome</keyword>
<feature type="binding site" evidence="3">
    <location>
        <position position="30"/>
    </location>
    <ligand>
        <name>Zn(2+)</name>
        <dbReference type="ChEBI" id="CHEBI:29105"/>
    </ligand>
</feature>
<name>A0ABT0N8H1_9GAMM</name>
<keyword evidence="1 3" id="KW-0479">Metal-binding</keyword>
<evidence type="ECO:0000313" key="4">
    <source>
        <dbReference type="EMBL" id="MCL2914704.1"/>
    </source>
</evidence>
<dbReference type="Gene3D" id="3.30.50.10">
    <property type="entry name" value="Erythroid Transcription Factor GATA-1, subunit A"/>
    <property type="match status" value="1"/>
</dbReference>
<gene>
    <name evidence="3 4" type="primary">yacG</name>
    <name evidence="4" type="ORF">L2725_13085</name>
</gene>
<dbReference type="Proteomes" id="UP001202831">
    <property type="component" value="Unassembled WGS sequence"/>
</dbReference>
<dbReference type="RefSeq" id="WP_249249370.1">
    <property type="nucleotide sequence ID" value="NZ_JAKIKT010000004.1"/>
</dbReference>
<dbReference type="SUPFAM" id="SSF57716">
    <property type="entry name" value="Glucocorticoid receptor-like (DNA-binding domain)"/>
    <property type="match status" value="1"/>
</dbReference>
<feature type="binding site" evidence="3">
    <location>
        <position position="7"/>
    </location>
    <ligand>
        <name>Zn(2+)</name>
        <dbReference type="ChEBI" id="CHEBI:29105"/>
    </ligand>
</feature>
<feature type="binding site" evidence="3">
    <location>
        <position position="26"/>
    </location>
    <ligand>
        <name>Zn(2+)</name>
        <dbReference type="ChEBI" id="CHEBI:29105"/>
    </ligand>
</feature>
<dbReference type="InterPro" id="IPR013088">
    <property type="entry name" value="Znf_NHR/GATA"/>
</dbReference>
<evidence type="ECO:0000256" key="2">
    <source>
        <dbReference type="ARBA" id="ARBA00022833"/>
    </source>
</evidence>
<protein>
    <recommendedName>
        <fullName evidence="3">DNA gyrase inhibitor YacG</fullName>
    </recommendedName>
</protein>
<dbReference type="InterPro" id="IPR005584">
    <property type="entry name" value="DNA_gyrase_inhibitor_YacG"/>
</dbReference>
<evidence type="ECO:0000256" key="3">
    <source>
        <dbReference type="HAMAP-Rule" id="MF_00649"/>
    </source>
</evidence>
<comment type="similarity">
    <text evidence="3">Belongs to the DNA gyrase inhibitor YacG family.</text>
</comment>
<feature type="binding site" evidence="3">
    <location>
        <position position="10"/>
    </location>
    <ligand>
        <name>Zn(2+)</name>
        <dbReference type="ChEBI" id="CHEBI:29105"/>
    </ligand>
</feature>
<sequence length="72" mass="8358">MPLTVKCPTCQSEVEWKSDNKFRPFCSERCKLIDLGEWASESYAIPVKGEFDLDELDSIGYDDPDFFKEDDK</sequence>
<comment type="subunit">
    <text evidence="3">Interacts with GyrB.</text>
</comment>
<dbReference type="HAMAP" id="MF_00649">
    <property type="entry name" value="DNA_gyrase_inhibitor_YacG"/>
    <property type="match status" value="1"/>
</dbReference>
<accession>A0ABT0N8H1</accession>
<organism evidence="4 5">
    <name type="scientific">Shewanella corallii</name>
    <dbReference type="NCBI Taxonomy" id="560080"/>
    <lineage>
        <taxon>Bacteria</taxon>
        <taxon>Pseudomonadati</taxon>
        <taxon>Pseudomonadota</taxon>
        <taxon>Gammaproteobacteria</taxon>
        <taxon>Alteromonadales</taxon>
        <taxon>Shewanellaceae</taxon>
        <taxon>Shewanella</taxon>
    </lineage>
</organism>
<dbReference type="EMBL" id="JAKIKT010000004">
    <property type="protein sequence ID" value="MCL2914704.1"/>
    <property type="molecule type" value="Genomic_DNA"/>
</dbReference>
<comment type="caution">
    <text evidence="4">The sequence shown here is derived from an EMBL/GenBank/DDBJ whole genome shotgun (WGS) entry which is preliminary data.</text>
</comment>
<comment type="cofactor">
    <cofactor evidence="3">
        <name>Zn(2+)</name>
        <dbReference type="ChEBI" id="CHEBI:29105"/>
    </cofactor>
    <text evidence="3">Binds 1 zinc ion.</text>
</comment>
<dbReference type="PANTHER" id="PTHR36150">
    <property type="entry name" value="DNA GYRASE INHIBITOR YACG"/>
    <property type="match status" value="1"/>
</dbReference>
<reference evidence="4 5" key="1">
    <citation type="submission" date="2022-01" db="EMBL/GenBank/DDBJ databases">
        <title>Whole genome-based taxonomy of the Shewanellaceae.</title>
        <authorList>
            <person name="Martin-Rodriguez A.J."/>
        </authorList>
    </citation>
    <scope>NUCLEOTIDE SEQUENCE [LARGE SCALE GENOMIC DNA]</scope>
    <source>
        <strain evidence="4 5">DSM 21332</strain>
    </source>
</reference>